<dbReference type="InterPro" id="IPR029510">
    <property type="entry name" value="Ald_DH_CS_GLU"/>
</dbReference>
<dbReference type="GO" id="GO:0009450">
    <property type="term" value="P:gamma-aminobutyric acid catabolic process"/>
    <property type="evidence" value="ECO:0007669"/>
    <property type="project" value="TreeGrafter"/>
</dbReference>
<feature type="signal peptide" evidence="6">
    <location>
        <begin position="1"/>
        <end position="21"/>
    </location>
</feature>
<evidence type="ECO:0000313" key="9">
    <source>
        <dbReference type="WBParaSite" id="MBELARI_LOCUS16029"/>
    </source>
</evidence>
<protein>
    <submittedName>
        <fullName evidence="9">Aldehyde dehydrogenase domain-containing protein</fullName>
    </submittedName>
</protein>
<dbReference type="GO" id="GO:0004777">
    <property type="term" value="F:succinate-semialdehyde dehydrogenase (NAD+) activity"/>
    <property type="evidence" value="ECO:0007669"/>
    <property type="project" value="TreeGrafter"/>
</dbReference>
<keyword evidence="3 5" id="KW-0560">Oxidoreductase</keyword>
<dbReference type="PANTHER" id="PTHR43353:SF5">
    <property type="entry name" value="SUCCINATE-SEMIALDEHYDE DEHYDROGENASE, MITOCHONDRIAL"/>
    <property type="match status" value="1"/>
</dbReference>
<keyword evidence="6" id="KW-0732">Signal</keyword>
<dbReference type="InterPro" id="IPR016163">
    <property type="entry name" value="Ald_DH_C"/>
</dbReference>
<sequence>MKRFILLFGFTLAIKCFAGEAKDEQIHNCPFCMLPIDNVGPPKHLENDTISGFGMNVSQRRSMFKAMGAHRFFQHHHSHIHPHQHQQPHHQKKKRSMICTRFSCRNLASFSVLPKGAQSYVNGKWVPAASGKIFDVYNPYSNELLTKAPDCEVTDAKQAVKAARDAFEHWSLGTTAKQRGAILQKWAQIITEKEKEMGEILTKEMGKPWPEARGEVLFSAGYFEWYAGEARRIYGQIVPSASPNREHFHIREPIGVVAMITPWNFPSAMIARKASAALAAGCSVIVKPAHETPLSALALAQTSEEAGMPAGVFNVLTTSAENLPGISRYLCETTDVDCVSFTGSTRVGKLLLSQSASTVKRVCLELGGNAPFIVFESADLDLAVKGTMSAKVRGSGQTCVSANRIFVHEKIHDKYLDKLKAAVAQQVVGDGMDSKTTQGPLINGKAVEKVEFLLDDALKKGAHLVCGGKRTAASCFQPTIITNVSNNMEIAHTEIFGPIIAIQSFNNEADVLRRANDSRVGLAGYLFSQNMAQIHRVTRRMQVGMIGVNEGLMSCVEAAFGGVKESGLGREGGPQGIDEFTQWKYICVQH</sequence>
<accession>A0AAF3EPM5</accession>
<feature type="domain" description="Aldehyde dehydrogenase" evidence="7">
    <location>
        <begin position="125"/>
        <end position="586"/>
    </location>
</feature>
<keyword evidence="8" id="KW-1185">Reference proteome</keyword>
<name>A0AAF3EPM5_9BILA</name>
<evidence type="ECO:0000256" key="1">
    <source>
        <dbReference type="ARBA" id="ARBA00005176"/>
    </source>
</evidence>
<feature type="chain" id="PRO_5041899196" evidence="6">
    <location>
        <begin position="22"/>
        <end position="590"/>
    </location>
</feature>
<proteinExistence type="inferred from homology"/>
<dbReference type="Gene3D" id="3.40.309.10">
    <property type="entry name" value="Aldehyde Dehydrogenase, Chain A, domain 2"/>
    <property type="match status" value="1"/>
</dbReference>
<evidence type="ECO:0000256" key="5">
    <source>
        <dbReference type="RuleBase" id="RU003345"/>
    </source>
</evidence>
<dbReference type="SUPFAM" id="SSF53720">
    <property type="entry name" value="ALDH-like"/>
    <property type="match status" value="1"/>
</dbReference>
<dbReference type="AlphaFoldDB" id="A0AAF3EPM5"/>
<dbReference type="Proteomes" id="UP000887575">
    <property type="component" value="Unassembled WGS sequence"/>
</dbReference>
<evidence type="ECO:0000256" key="2">
    <source>
        <dbReference type="ARBA" id="ARBA00009986"/>
    </source>
</evidence>
<comment type="similarity">
    <text evidence="2 5">Belongs to the aldehyde dehydrogenase family.</text>
</comment>
<dbReference type="Pfam" id="PF00171">
    <property type="entry name" value="Aldedh"/>
    <property type="match status" value="1"/>
</dbReference>
<dbReference type="PANTHER" id="PTHR43353">
    <property type="entry name" value="SUCCINATE-SEMIALDEHYDE DEHYDROGENASE, MITOCHONDRIAL"/>
    <property type="match status" value="1"/>
</dbReference>
<comment type="pathway">
    <text evidence="1">Amino-acid degradation; 4-aminobutanoate degradation.</text>
</comment>
<evidence type="ECO:0000256" key="6">
    <source>
        <dbReference type="SAM" id="SignalP"/>
    </source>
</evidence>
<reference evidence="9" key="1">
    <citation type="submission" date="2024-02" db="UniProtKB">
        <authorList>
            <consortium name="WormBaseParasite"/>
        </authorList>
    </citation>
    <scope>IDENTIFICATION</scope>
</reference>
<evidence type="ECO:0000259" key="7">
    <source>
        <dbReference type="Pfam" id="PF00171"/>
    </source>
</evidence>
<dbReference type="GO" id="GO:0005739">
    <property type="term" value="C:mitochondrion"/>
    <property type="evidence" value="ECO:0007669"/>
    <property type="project" value="TreeGrafter"/>
</dbReference>
<dbReference type="WBParaSite" id="MBELARI_LOCUS16029">
    <property type="protein sequence ID" value="MBELARI_LOCUS16029"/>
    <property type="gene ID" value="MBELARI_LOCUS16029"/>
</dbReference>
<dbReference type="PROSITE" id="PS00687">
    <property type="entry name" value="ALDEHYDE_DEHYDR_GLU"/>
    <property type="match status" value="1"/>
</dbReference>
<organism evidence="8 9">
    <name type="scientific">Mesorhabditis belari</name>
    <dbReference type="NCBI Taxonomy" id="2138241"/>
    <lineage>
        <taxon>Eukaryota</taxon>
        <taxon>Metazoa</taxon>
        <taxon>Ecdysozoa</taxon>
        <taxon>Nematoda</taxon>
        <taxon>Chromadorea</taxon>
        <taxon>Rhabditida</taxon>
        <taxon>Rhabditina</taxon>
        <taxon>Rhabditomorpha</taxon>
        <taxon>Rhabditoidea</taxon>
        <taxon>Rhabditidae</taxon>
        <taxon>Mesorhabditinae</taxon>
        <taxon>Mesorhabditis</taxon>
    </lineage>
</organism>
<dbReference type="FunFam" id="3.40.309.10:FF:000004">
    <property type="entry name" value="Succinate-semialdehyde dehydrogenase I"/>
    <property type="match status" value="1"/>
</dbReference>
<dbReference type="InterPro" id="IPR050740">
    <property type="entry name" value="Aldehyde_DH_Superfamily"/>
</dbReference>
<dbReference type="InterPro" id="IPR016161">
    <property type="entry name" value="Ald_DH/histidinol_DH"/>
</dbReference>
<dbReference type="FunFam" id="3.40.605.10:FF:000005">
    <property type="entry name" value="Succinate-semialdehyde dehydrogenase I"/>
    <property type="match status" value="1"/>
</dbReference>
<evidence type="ECO:0000256" key="4">
    <source>
        <dbReference type="PROSITE-ProRule" id="PRU10007"/>
    </source>
</evidence>
<dbReference type="Gene3D" id="3.40.605.10">
    <property type="entry name" value="Aldehyde Dehydrogenase, Chain A, domain 1"/>
    <property type="match status" value="1"/>
</dbReference>
<dbReference type="InterPro" id="IPR015590">
    <property type="entry name" value="Aldehyde_DH_dom"/>
</dbReference>
<dbReference type="InterPro" id="IPR016162">
    <property type="entry name" value="Ald_DH_N"/>
</dbReference>
<evidence type="ECO:0000313" key="8">
    <source>
        <dbReference type="Proteomes" id="UP000887575"/>
    </source>
</evidence>
<feature type="active site" evidence="4">
    <location>
        <position position="365"/>
    </location>
</feature>
<dbReference type="CDD" id="cd07103">
    <property type="entry name" value="ALDH_F5_SSADH_GabD"/>
    <property type="match status" value="1"/>
</dbReference>
<evidence type="ECO:0000256" key="3">
    <source>
        <dbReference type="ARBA" id="ARBA00023002"/>
    </source>
</evidence>